<dbReference type="SUPFAM" id="SSF50800">
    <property type="entry name" value="PK beta-barrel domain-like"/>
    <property type="match status" value="1"/>
</dbReference>
<evidence type="ECO:0000313" key="2">
    <source>
        <dbReference type="EMBL" id="MDY0395628.1"/>
    </source>
</evidence>
<reference evidence="2 3" key="1">
    <citation type="submission" date="2023-10" db="EMBL/GenBank/DDBJ databases">
        <title>Virgibacillus halophilus 5B73C genome.</title>
        <authorList>
            <person name="Miliotis G."/>
            <person name="Sengupta P."/>
            <person name="Hameed A."/>
            <person name="Chuvochina M."/>
            <person name="Mcdonagh F."/>
            <person name="Simpson A.C."/>
            <person name="Singh N.K."/>
            <person name="Rekha P.D."/>
            <person name="Raman K."/>
            <person name="Hugenholtz P."/>
            <person name="Venkateswaran K."/>
        </authorList>
    </citation>
    <scope>NUCLEOTIDE SEQUENCE [LARGE SCALE GENOMIC DNA]</scope>
    <source>
        <strain evidence="2 3">5B73C</strain>
    </source>
</reference>
<dbReference type="PROSITE" id="PS51340">
    <property type="entry name" value="MOSC"/>
    <property type="match status" value="1"/>
</dbReference>
<dbReference type="Pfam" id="PF03475">
    <property type="entry name" value="YiiM_3-alpha"/>
    <property type="match status" value="1"/>
</dbReference>
<dbReference type="PANTHER" id="PTHR30212:SF2">
    <property type="entry name" value="PROTEIN YIIM"/>
    <property type="match status" value="1"/>
</dbReference>
<dbReference type="Pfam" id="PF03473">
    <property type="entry name" value="MOSC"/>
    <property type="match status" value="1"/>
</dbReference>
<comment type="caution">
    <text evidence="2">The sequence shown here is derived from an EMBL/GenBank/DDBJ whole genome shotgun (WGS) entry which is preliminary data.</text>
</comment>
<evidence type="ECO:0000259" key="1">
    <source>
        <dbReference type="PROSITE" id="PS51340"/>
    </source>
</evidence>
<evidence type="ECO:0000313" key="3">
    <source>
        <dbReference type="Proteomes" id="UP001281447"/>
    </source>
</evidence>
<dbReference type="InterPro" id="IPR052353">
    <property type="entry name" value="Benzoxazolinone_Detox_Enz"/>
</dbReference>
<proteinExistence type="predicted"/>
<protein>
    <submittedName>
        <fullName evidence="2">MOSC domain-containing protein</fullName>
    </submittedName>
</protein>
<sequence>MNEPFVHKIFTGKAKTIGDPNAEKKIDREWTTGMFKKEMGEPIWLSKTGLTGDEVGDKKNHGGPEKALFTYPVKHYTYWKERLGEDAIAIGGMGENLAVLEMDEYTVCIGDIYQFGDAVIQVSQPRRPCWRPARRYRTMDLALQIQNSGRTGWYFRVLQEGQVLSGIDLELLERPLPDFTIAVCNEIMYVRKEDLNMAYELSACNLLAENWRRTFKKRLRGQESNLEKRVYGPNK</sequence>
<keyword evidence="3" id="KW-1185">Reference proteome</keyword>
<feature type="domain" description="MOSC" evidence="1">
    <location>
        <begin position="37"/>
        <end position="172"/>
    </location>
</feature>
<dbReference type="InterPro" id="IPR011037">
    <property type="entry name" value="Pyrv_Knase-like_insert_dom_sf"/>
</dbReference>
<dbReference type="Proteomes" id="UP001281447">
    <property type="component" value="Unassembled WGS sequence"/>
</dbReference>
<name>A0ABU5C8K7_9BACI</name>
<dbReference type="Gene3D" id="2.40.33.20">
    <property type="entry name" value="PK beta-barrel domain-like"/>
    <property type="match status" value="1"/>
</dbReference>
<organism evidence="2 3">
    <name type="scientific">Tigheibacillus halophilus</name>
    <dbReference type="NCBI Taxonomy" id="361280"/>
    <lineage>
        <taxon>Bacteria</taxon>
        <taxon>Bacillati</taxon>
        <taxon>Bacillota</taxon>
        <taxon>Bacilli</taxon>
        <taxon>Bacillales</taxon>
        <taxon>Bacillaceae</taxon>
        <taxon>Tigheibacillus</taxon>
    </lineage>
</organism>
<dbReference type="InterPro" id="IPR005302">
    <property type="entry name" value="MoCF_Sase_C"/>
</dbReference>
<dbReference type="EMBL" id="JAWDIP010000003">
    <property type="protein sequence ID" value="MDY0395628.1"/>
    <property type="molecule type" value="Genomic_DNA"/>
</dbReference>
<gene>
    <name evidence="2" type="ORF">RWE15_15865</name>
</gene>
<dbReference type="PANTHER" id="PTHR30212">
    <property type="entry name" value="PROTEIN YIIM"/>
    <property type="match status" value="1"/>
</dbReference>
<dbReference type="InterPro" id="IPR005163">
    <property type="entry name" value="Tri_helical_YiiM-like"/>
</dbReference>
<dbReference type="RefSeq" id="WP_390357920.1">
    <property type="nucleotide sequence ID" value="NZ_JBHUIZ010000018.1"/>
</dbReference>
<accession>A0ABU5C8K7</accession>